<protein>
    <submittedName>
        <fullName evidence="2">Uncharacterized protein</fullName>
    </submittedName>
</protein>
<feature type="region of interest" description="Disordered" evidence="1">
    <location>
        <begin position="39"/>
        <end position="58"/>
    </location>
</feature>
<evidence type="ECO:0000313" key="2">
    <source>
        <dbReference type="EMBL" id="MPN12693.1"/>
    </source>
</evidence>
<comment type="caution">
    <text evidence="2">The sequence shown here is derived from an EMBL/GenBank/DDBJ whole genome shotgun (WGS) entry which is preliminary data.</text>
</comment>
<dbReference type="AlphaFoldDB" id="A0A645FKG3"/>
<dbReference type="EMBL" id="VSSQ01059092">
    <property type="protein sequence ID" value="MPN12693.1"/>
    <property type="molecule type" value="Genomic_DNA"/>
</dbReference>
<accession>A0A645FKG3</accession>
<reference evidence="2" key="1">
    <citation type="submission" date="2019-08" db="EMBL/GenBank/DDBJ databases">
        <authorList>
            <person name="Kucharzyk K."/>
            <person name="Murdoch R.W."/>
            <person name="Higgins S."/>
            <person name="Loffler F."/>
        </authorList>
    </citation>
    <scope>NUCLEOTIDE SEQUENCE</scope>
</reference>
<proteinExistence type="predicted"/>
<evidence type="ECO:0000256" key="1">
    <source>
        <dbReference type="SAM" id="MobiDB-lite"/>
    </source>
</evidence>
<organism evidence="2">
    <name type="scientific">bioreactor metagenome</name>
    <dbReference type="NCBI Taxonomy" id="1076179"/>
    <lineage>
        <taxon>unclassified sequences</taxon>
        <taxon>metagenomes</taxon>
        <taxon>ecological metagenomes</taxon>
    </lineage>
</organism>
<sequence length="89" mass="9107">MGGGGVLPAAPRRPAFAEGRHLPGGQGLQHRPAVGIYRPAPLFQGPRQQAGVGAQGGLRLRPGQSLRLPAGLQHLHGGEQAQSGAVLQL</sequence>
<name>A0A645FKG3_9ZZZZ</name>
<feature type="region of interest" description="Disordered" evidence="1">
    <location>
        <begin position="1"/>
        <end position="31"/>
    </location>
</feature>
<gene>
    <name evidence="2" type="ORF">SDC9_160012</name>
</gene>